<feature type="chain" id="PRO_5004660115" evidence="6">
    <location>
        <begin position="18"/>
        <end position="469"/>
    </location>
</feature>
<evidence type="ECO:0000256" key="5">
    <source>
        <dbReference type="SAM" id="MobiDB-lite"/>
    </source>
</evidence>
<feature type="compositionally biased region" description="Basic and acidic residues" evidence="5">
    <location>
        <begin position="422"/>
        <end position="438"/>
    </location>
</feature>
<dbReference type="InterPro" id="IPR011042">
    <property type="entry name" value="6-blade_b-propeller_TolB-like"/>
</dbReference>
<dbReference type="Gene3D" id="2.120.10.30">
    <property type="entry name" value="TolB, C-terminal domain"/>
    <property type="match status" value="1"/>
</dbReference>
<dbReference type="SUPFAM" id="SSF63829">
    <property type="entry name" value="Calcium-dependent phosphotriesterase"/>
    <property type="match status" value="1"/>
</dbReference>
<sequence length="469" mass="53267">MTTRNLILNLFLTLCVAGVLVSANVEKVLNWKQVTYTGIPDNELGAEAFIPINNVPMSAVHHKGRVFVTVPRRRLGIPSTLMVVDVSQAGYDKSPALRPYPDYETNRLGAIEPNPKRLVTVYRPRVDRCDRLWFVDTGMMEIPNNFTIVQRPSVWVFDLKTDKPIDRYEIPKEVVDSGYGLTSITLDIDPDNCEKVFVYISDLQTYRMLVYDYQNKRSWRFLHNYFFLNPLEGDFKIAGINFAWDDGIFSIALSNPNPQTKDRTAFFHALASNSEFAVSTKVLKSEENSKRHWHGDDFKLFGYRGNQSQSSIHAFDPETGVIIFALIQQNAISCWDSAKGFVPENFHILYRNDAEIVYPNDLSIDPEGNVWFMSNSIVKLLYAKLDPSEFNFHVWKANIKAVIKGTICDPKVKASSQTGNRLSDKDDRIHFVDHEDRPGPGGGPYGGWGWGDHHPPGRPHGPSPGQRRN</sequence>
<keyword evidence="3" id="KW-0964">Secreted</keyword>
<feature type="signal peptide" evidence="6">
    <location>
        <begin position="1"/>
        <end position="17"/>
    </location>
</feature>
<accession>U5EUI9</accession>
<dbReference type="PANTHER" id="PTHR10009">
    <property type="entry name" value="PROTEIN YELLOW-RELATED"/>
    <property type="match status" value="1"/>
</dbReference>
<dbReference type="PANTHER" id="PTHR10009:SF10">
    <property type="entry name" value="L-DOPACHROME TAUTOMERASE YELLOW-F-RELATED"/>
    <property type="match status" value="1"/>
</dbReference>
<dbReference type="EMBL" id="GANO01003859">
    <property type="protein sequence ID" value="JAB56012.1"/>
    <property type="molecule type" value="mRNA"/>
</dbReference>
<dbReference type="GO" id="GO:0005576">
    <property type="term" value="C:extracellular region"/>
    <property type="evidence" value="ECO:0007669"/>
    <property type="project" value="UniProtKB-SubCell"/>
</dbReference>
<feature type="compositionally biased region" description="Gly residues" evidence="5">
    <location>
        <begin position="439"/>
        <end position="450"/>
    </location>
</feature>
<evidence type="ECO:0000256" key="1">
    <source>
        <dbReference type="ARBA" id="ARBA00004613"/>
    </source>
</evidence>
<comment type="subcellular location">
    <subcellularLocation>
        <location evidence="1">Secreted</location>
    </subcellularLocation>
</comment>
<proteinExistence type="evidence at transcript level"/>
<feature type="region of interest" description="Disordered" evidence="5">
    <location>
        <begin position="412"/>
        <end position="469"/>
    </location>
</feature>
<evidence type="ECO:0000256" key="6">
    <source>
        <dbReference type="SAM" id="SignalP"/>
    </source>
</evidence>
<evidence type="ECO:0000313" key="7">
    <source>
        <dbReference type="EMBL" id="JAB56012.1"/>
    </source>
</evidence>
<evidence type="ECO:0000256" key="4">
    <source>
        <dbReference type="ARBA" id="ARBA00022729"/>
    </source>
</evidence>
<organism evidence="7">
    <name type="scientific">Corethrella appendiculata</name>
    <dbReference type="NCBI Taxonomy" id="1370023"/>
    <lineage>
        <taxon>Eukaryota</taxon>
        <taxon>Metazoa</taxon>
        <taxon>Ecdysozoa</taxon>
        <taxon>Arthropoda</taxon>
        <taxon>Hexapoda</taxon>
        <taxon>Insecta</taxon>
        <taxon>Pterygota</taxon>
        <taxon>Neoptera</taxon>
        <taxon>Endopterygota</taxon>
        <taxon>Diptera</taxon>
        <taxon>Nematocera</taxon>
        <taxon>Culicoidea</taxon>
        <taxon>Chaoboridae</taxon>
        <taxon>Corethrella</taxon>
    </lineage>
</organism>
<evidence type="ECO:0000256" key="2">
    <source>
        <dbReference type="ARBA" id="ARBA00009127"/>
    </source>
</evidence>
<name>U5EUI9_9DIPT</name>
<comment type="similarity">
    <text evidence="2">Belongs to the major royal jelly protein family.</text>
</comment>
<reference evidence="7" key="1">
    <citation type="journal article" date="2014" name="Insect Biochem. Mol. Biol.">
        <title>An insight into the sialome of the frog biting fly, Corethrella appendiculata.</title>
        <authorList>
            <person name="Ribeiro J.M.C."/>
            <person name="Chagas A.C."/>
            <person name="Pham V.M."/>
            <person name="Lounibos L.P."/>
            <person name="Calvo E."/>
        </authorList>
    </citation>
    <scope>NUCLEOTIDE SEQUENCE</scope>
    <source>
        <tissue evidence="7">Salivary glands</tissue>
    </source>
</reference>
<dbReference type="Pfam" id="PF03022">
    <property type="entry name" value="MRJP"/>
    <property type="match status" value="1"/>
</dbReference>
<dbReference type="AlphaFoldDB" id="U5EUI9"/>
<keyword evidence="4 6" id="KW-0732">Signal</keyword>
<dbReference type="InterPro" id="IPR017996">
    <property type="entry name" value="MRJP/yellow-related"/>
</dbReference>
<evidence type="ECO:0000256" key="3">
    <source>
        <dbReference type="ARBA" id="ARBA00022525"/>
    </source>
</evidence>
<protein>
    <submittedName>
        <fullName evidence="7">Putative yellow-related salivary protein</fullName>
    </submittedName>
</protein>